<sequence>SQVRQIKRVLMHKFYDGNLLYDIALVELEKPMTCTPSVQLACLPDPTVRVSELKNCYIAGWGLTVAKSQASEILQEAKVLHIDTQLCNSSEWNAGLIHDYHVCAGYPEGGISACKGDSGGPLVCKDNHADFFWQIGVTSWSVGCARPKLPAVFSSTQYFYEWILKQVG</sequence>
<dbReference type="GO" id="GO:0007340">
    <property type="term" value="P:acrosome reaction"/>
    <property type="evidence" value="ECO:0007669"/>
    <property type="project" value="TreeGrafter"/>
</dbReference>
<dbReference type="OrthoDB" id="6339452at2759"/>
<feature type="non-terminal residue" evidence="10">
    <location>
        <position position="1"/>
    </location>
</feature>
<keyword evidence="11" id="KW-1185">Reference proteome</keyword>
<dbReference type="SMART" id="SM00020">
    <property type="entry name" value="Tryp_SPc"/>
    <property type="match status" value="1"/>
</dbReference>
<dbReference type="EMBL" id="VYZS01339108">
    <property type="protein sequence ID" value="NXS13676.1"/>
    <property type="molecule type" value="Genomic_DNA"/>
</dbReference>
<accession>A0A7L2RYP8</accession>
<dbReference type="Proteomes" id="UP000560066">
    <property type="component" value="Unassembled WGS sequence"/>
</dbReference>
<evidence type="ECO:0000256" key="7">
    <source>
        <dbReference type="ARBA" id="ARBA00023157"/>
    </source>
</evidence>
<dbReference type="EC" id="3.4.21.10" evidence="2"/>
<dbReference type="InterPro" id="IPR001254">
    <property type="entry name" value="Trypsin_dom"/>
</dbReference>
<dbReference type="PRINTS" id="PR00722">
    <property type="entry name" value="CHYMOTRYPSIN"/>
</dbReference>
<evidence type="ECO:0000256" key="6">
    <source>
        <dbReference type="ARBA" id="ARBA00022825"/>
    </source>
</evidence>
<feature type="domain" description="Peptidase S1" evidence="9">
    <location>
        <begin position="1"/>
        <end position="168"/>
    </location>
</feature>
<dbReference type="GO" id="GO:0004252">
    <property type="term" value="F:serine-type endopeptidase activity"/>
    <property type="evidence" value="ECO:0007669"/>
    <property type="project" value="InterPro"/>
</dbReference>
<dbReference type="PANTHER" id="PTHR24252:SF8">
    <property type="entry name" value="ACROSIN"/>
    <property type="match status" value="1"/>
</dbReference>
<evidence type="ECO:0000256" key="1">
    <source>
        <dbReference type="ARBA" id="ARBA00001656"/>
    </source>
</evidence>
<comment type="catalytic activity">
    <reaction evidence="1">
        <text>Preferential cleavage: Arg-|-Xaa, Lys-|-Xaa.</text>
        <dbReference type="EC" id="3.4.21.10"/>
    </reaction>
</comment>
<dbReference type="FunFam" id="2.40.10.10:FF:000002">
    <property type="entry name" value="Transmembrane protease serine"/>
    <property type="match status" value="1"/>
</dbReference>
<name>A0A7L2RYP8_9PASS</name>
<feature type="non-terminal residue" evidence="10">
    <location>
        <position position="168"/>
    </location>
</feature>
<dbReference type="AlphaFoldDB" id="A0A7L2RYP8"/>
<dbReference type="PROSITE" id="PS50240">
    <property type="entry name" value="TRYPSIN_DOM"/>
    <property type="match status" value="1"/>
</dbReference>
<dbReference type="InterPro" id="IPR009003">
    <property type="entry name" value="Peptidase_S1_PA"/>
</dbReference>
<dbReference type="InterPro" id="IPR043504">
    <property type="entry name" value="Peptidase_S1_PA_chymotrypsin"/>
</dbReference>
<dbReference type="InterPro" id="IPR001314">
    <property type="entry name" value="Peptidase_S1A"/>
</dbReference>
<dbReference type="Gene3D" id="2.40.10.10">
    <property type="entry name" value="Trypsin-like serine proteases"/>
    <property type="match status" value="2"/>
</dbReference>
<keyword evidence="7" id="KW-1015">Disulfide bond</keyword>
<organism evidence="10 11">
    <name type="scientific">Neodrepanis coruscans</name>
    <name type="common">wattled asity</name>
    <dbReference type="NCBI Taxonomy" id="254563"/>
    <lineage>
        <taxon>Eukaryota</taxon>
        <taxon>Metazoa</taxon>
        <taxon>Chordata</taxon>
        <taxon>Craniata</taxon>
        <taxon>Vertebrata</taxon>
        <taxon>Euteleostomi</taxon>
        <taxon>Archelosauria</taxon>
        <taxon>Archosauria</taxon>
        <taxon>Dinosauria</taxon>
        <taxon>Saurischia</taxon>
        <taxon>Theropoda</taxon>
        <taxon>Coelurosauria</taxon>
        <taxon>Aves</taxon>
        <taxon>Neognathae</taxon>
        <taxon>Neoaves</taxon>
        <taxon>Telluraves</taxon>
        <taxon>Australaves</taxon>
        <taxon>Passeriformes</taxon>
        <taxon>Philepittidae</taxon>
        <taxon>Neodrepanis</taxon>
    </lineage>
</organism>
<evidence type="ECO:0000256" key="8">
    <source>
        <dbReference type="ARBA" id="ARBA00024195"/>
    </source>
</evidence>
<protein>
    <recommendedName>
        <fullName evidence="3">Acrosin</fullName>
        <ecNumber evidence="2">3.4.21.10</ecNumber>
    </recommendedName>
</protein>
<evidence type="ECO:0000259" key="9">
    <source>
        <dbReference type="PROSITE" id="PS50240"/>
    </source>
</evidence>
<dbReference type="InterPro" id="IPR033116">
    <property type="entry name" value="TRYPSIN_SER"/>
</dbReference>
<comment type="similarity">
    <text evidence="8">Belongs to the peptidase S1 family. CLIP subfamily.</text>
</comment>
<dbReference type="PROSITE" id="PS00135">
    <property type="entry name" value="TRYPSIN_SER"/>
    <property type="match status" value="1"/>
</dbReference>
<reference evidence="10 11" key="1">
    <citation type="submission" date="2019-09" db="EMBL/GenBank/DDBJ databases">
        <title>Bird 10,000 Genomes (B10K) Project - Family phase.</title>
        <authorList>
            <person name="Zhang G."/>
        </authorList>
    </citation>
    <scope>NUCLEOTIDE SEQUENCE [LARGE SCALE GENOMIC DNA]</scope>
    <source>
        <strain evidence="10">B10K-DU-002-79</strain>
    </source>
</reference>
<dbReference type="Pfam" id="PF00089">
    <property type="entry name" value="Trypsin"/>
    <property type="match status" value="1"/>
</dbReference>
<dbReference type="PANTHER" id="PTHR24252">
    <property type="entry name" value="ACROSIN-RELATED"/>
    <property type="match status" value="1"/>
</dbReference>
<evidence type="ECO:0000256" key="3">
    <source>
        <dbReference type="ARBA" id="ARBA00017161"/>
    </source>
</evidence>
<evidence type="ECO:0000256" key="4">
    <source>
        <dbReference type="ARBA" id="ARBA00022670"/>
    </source>
</evidence>
<dbReference type="SUPFAM" id="SSF50494">
    <property type="entry name" value="Trypsin-like serine proteases"/>
    <property type="match status" value="1"/>
</dbReference>
<dbReference type="CDD" id="cd00190">
    <property type="entry name" value="Tryp_SPc"/>
    <property type="match status" value="1"/>
</dbReference>
<comment type="caution">
    <text evidence="10">The sequence shown here is derived from an EMBL/GenBank/DDBJ whole genome shotgun (WGS) entry which is preliminary data.</text>
</comment>
<evidence type="ECO:0000256" key="5">
    <source>
        <dbReference type="ARBA" id="ARBA00022801"/>
    </source>
</evidence>
<gene>
    <name evidence="10" type="primary">Acr_3</name>
    <name evidence="10" type="ORF">NEOCOR_R04351</name>
</gene>
<evidence type="ECO:0000313" key="11">
    <source>
        <dbReference type="Proteomes" id="UP000560066"/>
    </source>
</evidence>
<keyword evidence="5" id="KW-0378">Hydrolase</keyword>
<keyword evidence="4" id="KW-0645">Protease</keyword>
<evidence type="ECO:0000313" key="10">
    <source>
        <dbReference type="EMBL" id="NXS13676.1"/>
    </source>
</evidence>
<keyword evidence="6" id="KW-0720">Serine protease</keyword>
<dbReference type="GO" id="GO:0006508">
    <property type="term" value="P:proteolysis"/>
    <property type="evidence" value="ECO:0007669"/>
    <property type="project" value="UniProtKB-KW"/>
</dbReference>
<evidence type="ECO:0000256" key="2">
    <source>
        <dbReference type="ARBA" id="ARBA00012050"/>
    </source>
</evidence>
<proteinExistence type="inferred from homology"/>